<dbReference type="Pfam" id="PF13240">
    <property type="entry name" value="Zn_Ribbon_1"/>
    <property type="match status" value="1"/>
</dbReference>
<dbReference type="InterPro" id="IPR047676">
    <property type="entry name" value="FxLYD_dom"/>
</dbReference>
<evidence type="ECO:0000259" key="3">
    <source>
        <dbReference type="Pfam" id="PF13240"/>
    </source>
</evidence>
<proteinExistence type="predicted"/>
<reference evidence="4 5" key="1">
    <citation type="submission" date="2015-04" db="EMBL/GenBank/DDBJ databases">
        <title>Taxonomic description and genome sequence of Bacillus campisalis sp. nov., a novel member of the genus Bacillus isolated from solar saltern.</title>
        <authorList>
            <person name="Mathan Kumar R."/>
            <person name="Kaur G."/>
            <person name="Kumar A."/>
            <person name="Singh N.K."/>
            <person name="Kaur N."/>
            <person name="Kumar N."/>
            <person name="Mayilraj S."/>
        </authorList>
    </citation>
    <scope>NUCLEOTIDE SEQUENCE [LARGE SCALE GENOMIC DNA]</scope>
    <source>
        <strain evidence="4 5">SA2-6</strain>
    </source>
</reference>
<keyword evidence="1" id="KW-0175">Coiled coil</keyword>
<sequence>MYCHQCGESISENSRFCSQCGAKVDAQDHNGSQRQFRSEEAHSQHWRRGIRRFLPALIPAFSLVIVGGGLAYTYFHEHGINEEVMSLKVKAEETALDGDYKNAQEMLLQAKSKRPGYTVLEQNLDGVSQAIQYEETLAAVSELIKKTEFEEALKEIASLKEKLKANQSPLFHPLQEEIKQKETTIKIGMVKQQLNDLTTVDQLAGKLSILSSFPEKEASAIKTEILNKIVSISVKEAEEELVNKQFSAASSTLDKGLQYAVNDDKLLALKERVRQEKEAFEKAEQQRLEQAMEAAAQEDLNNRTAAVDVKEFTAEVDEYGDLYFRGSIENIATASISSITIHYRISDEGGKTIDEGSTSVYPYELQPGETGTFEDVYYGVHQDVIVDIDNITWYLN</sequence>
<keyword evidence="2" id="KW-0812">Transmembrane</keyword>
<feature type="transmembrane region" description="Helical" evidence="2">
    <location>
        <begin position="53"/>
        <end position="75"/>
    </location>
</feature>
<dbReference type="NCBIfam" id="NF038353">
    <property type="entry name" value="FxLYD_dom"/>
    <property type="match status" value="1"/>
</dbReference>
<keyword evidence="2" id="KW-0472">Membrane</keyword>
<feature type="domain" description="Zinc-ribbon" evidence="3">
    <location>
        <begin position="2"/>
        <end position="24"/>
    </location>
</feature>
<evidence type="ECO:0000256" key="2">
    <source>
        <dbReference type="SAM" id="Phobius"/>
    </source>
</evidence>
<keyword evidence="2" id="KW-1133">Transmembrane helix</keyword>
<dbReference type="RefSeq" id="WP_046524094.1">
    <property type="nucleotide sequence ID" value="NZ_LAYY01000012.1"/>
</dbReference>
<comment type="caution">
    <text evidence="4">The sequence shown here is derived from an EMBL/GenBank/DDBJ whole genome shotgun (WGS) entry which is preliminary data.</text>
</comment>
<gene>
    <name evidence="4" type="ORF">WQ57_12425</name>
</gene>
<dbReference type="Proteomes" id="UP000034166">
    <property type="component" value="Unassembled WGS sequence"/>
</dbReference>
<dbReference type="AlphaFoldDB" id="A0A0M2SVM5"/>
<dbReference type="EMBL" id="LAYY01000012">
    <property type="protein sequence ID" value="KKK37756.1"/>
    <property type="molecule type" value="Genomic_DNA"/>
</dbReference>
<keyword evidence="5" id="KW-1185">Reference proteome</keyword>
<feature type="coiled-coil region" evidence="1">
    <location>
        <begin position="266"/>
        <end position="298"/>
    </location>
</feature>
<evidence type="ECO:0000313" key="4">
    <source>
        <dbReference type="EMBL" id="KKK37756.1"/>
    </source>
</evidence>
<name>A0A0M2SVM5_9BACI</name>
<dbReference type="InterPro" id="IPR026870">
    <property type="entry name" value="Zinc_ribbon_dom"/>
</dbReference>
<evidence type="ECO:0000313" key="5">
    <source>
        <dbReference type="Proteomes" id="UP000034166"/>
    </source>
</evidence>
<protein>
    <recommendedName>
        <fullName evidence="3">Zinc-ribbon domain-containing protein</fullName>
    </recommendedName>
</protein>
<dbReference type="PATRIC" id="fig|1408103.3.peg.2798"/>
<organism evidence="4 5">
    <name type="scientific">Mesobacillus campisalis</name>
    <dbReference type="NCBI Taxonomy" id="1408103"/>
    <lineage>
        <taxon>Bacteria</taxon>
        <taxon>Bacillati</taxon>
        <taxon>Bacillota</taxon>
        <taxon>Bacilli</taxon>
        <taxon>Bacillales</taxon>
        <taxon>Bacillaceae</taxon>
        <taxon>Mesobacillus</taxon>
    </lineage>
</organism>
<accession>A0A0M2SVM5</accession>
<evidence type="ECO:0000256" key="1">
    <source>
        <dbReference type="SAM" id="Coils"/>
    </source>
</evidence>